<name>A0A433LH74_9GAMM</name>
<dbReference type="CDD" id="cd07262">
    <property type="entry name" value="VOC_like"/>
    <property type="match status" value="1"/>
</dbReference>
<dbReference type="InterPro" id="IPR029068">
    <property type="entry name" value="Glyas_Bleomycin-R_OHBP_Dase"/>
</dbReference>
<evidence type="ECO:0000313" key="2">
    <source>
        <dbReference type="EMBL" id="RUR49343.1"/>
    </source>
</evidence>
<feature type="domain" description="VOC" evidence="1">
    <location>
        <begin position="1"/>
        <end position="124"/>
    </location>
</feature>
<dbReference type="PANTHER" id="PTHR35006:SF2">
    <property type="entry name" value="GLYOXALASE FAMILY PROTEIN (AFU_ORTHOLOGUE AFUA_5G14830)"/>
    <property type="match status" value="1"/>
</dbReference>
<dbReference type="EMBL" id="RZHD01000002">
    <property type="protein sequence ID" value="RUR49343.1"/>
    <property type="molecule type" value="Genomic_DNA"/>
</dbReference>
<dbReference type="AlphaFoldDB" id="A0A433LH74"/>
<dbReference type="RefSeq" id="WP_126949993.1">
    <property type="nucleotide sequence ID" value="NZ_RZHD01000002.1"/>
</dbReference>
<proteinExistence type="predicted"/>
<evidence type="ECO:0000313" key="3">
    <source>
        <dbReference type="Proteomes" id="UP000286912"/>
    </source>
</evidence>
<protein>
    <submittedName>
        <fullName evidence="2">VOC family protein</fullName>
    </submittedName>
</protein>
<dbReference type="PANTHER" id="PTHR35006">
    <property type="entry name" value="GLYOXALASE FAMILY PROTEIN (AFU_ORTHOLOGUE AFUA_5G14830)"/>
    <property type="match status" value="1"/>
</dbReference>
<evidence type="ECO:0000259" key="1">
    <source>
        <dbReference type="PROSITE" id="PS51819"/>
    </source>
</evidence>
<organism evidence="2 3">
    <name type="scientific">Vreelandella populi</name>
    <dbReference type="NCBI Taxonomy" id="2498858"/>
    <lineage>
        <taxon>Bacteria</taxon>
        <taxon>Pseudomonadati</taxon>
        <taxon>Pseudomonadota</taxon>
        <taxon>Gammaproteobacteria</taxon>
        <taxon>Oceanospirillales</taxon>
        <taxon>Halomonadaceae</taxon>
        <taxon>Vreelandella</taxon>
    </lineage>
</organism>
<accession>A0A433LH74</accession>
<dbReference type="Gene3D" id="3.10.180.10">
    <property type="entry name" value="2,3-Dihydroxybiphenyl 1,2-Dioxygenase, domain 1"/>
    <property type="match status" value="1"/>
</dbReference>
<dbReference type="InterPro" id="IPR004360">
    <property type="entry name" value="Glyas_Fos-R_dOase_dom"/>
</dbReference>
<dbReference type="PROSITE" id="PS51819">
    <property type="entry name" value="VOC"/>
    <property type="match status" value="1"/>
</dbReference>
<sequence length="125" mass="13703">MIDHTGINVSSIATSRAFYKEVLKTLGYKICLDFGTSAGFGSQESMGDDPGGDFWISEATPHSPRSHIAFRAKTHDEVNAFYEAAIKCGGQCNGAPGYRPNYHANYYAAFILELDGYNIEAVCHR</sequence>
<keyword evidence="3" id="KW-1185">Reference proteome</keyword>
<dbReference type="Proteomes" id="UP000286912">
    <property type="component" value="Unassembled WGS sequence"/>
</dbReference>
<reference evidence="2 3" key="1">
    <citation type="submission" date="2018-12" db="EMBL/GenBank/DDBJ databases">
        <title>three novel Halomonas strain isolated from plants.</title>
        <authorList>
            <person name="Sun C."/>
        </authorList>
    </citation>
    <scope>NUCLEOTIDE SEQUENCE [LARGE SCALE GENOMIC DNA]</scope>
    <source>
        <strain evidence="2 3">RC</strain>
    </source>
</reference>
<dbReference type="Pfam" id="PF00903">
    <property type="entry name" value="Glyoxalase"/>
    <property type="match status" value="1"/>
</dbReference>
<dbReference type="SUPFAM" id="SSF54593">
    <property type="entry name" value="Glyoxalase/Bleomycin resistance protein/Dihydroxybiphenyl dioxygenase"/>
    <property type="match status" value="1"/>
</dbReference>
<gene>
    <name evidence="2" type="ORF">ELY37_01155</name>
</gene>
<dbReference type="InterPro" id="IPR037523">
    <property type="entry name" value="VOC_core"/>
</dbReference>
<dbReference type="OrthoDB" id="9800438at2"/>
<comment type="caution">
    <text evidence="2">The sequence shown here is derived from an EMBL/GenBank/DDBJ whole genome shotgun (WGS) entry which is preliminary data.</text>
</comment>